<evidence type="ECO:0000313" key="3">
    <source>
        <dbReference type="EMBL" id="KAE8037614.1"/>
    </source>
</evidence>
<proteinExistence type="predicted"/>
<keyword evidence="4" id="KW-1185">Reference proteome</keyword>
<dbReference type="OrthoDB" id="448280at2759"/>
<keyword evidence="2" id="KW-0732">Signal</keyword>
<evidence type="ECO:0000256" key="1">
    <source>
        <dbReference type="SAM" id="Phobius"/>
    </source>
</evidence>
<evidence type="ECO:0000313" key="4">
    <source>
        <dbReference type="Proteomes" id="UP000327013"/>
    </source>
</evidence>
<feature type="signal peptide" evidence="2">
    <location>
        <begin position="1"/>
        <end position="30"/>
    </location>
</feature>
<gene>
    <name evidence="3" type="ORF">FH972_010189</name>
</gene>
<sequence length="131" mass="13976">MINLRTSSFNIFKLSFLLLLLSPAPSIVSGECTCDGETTEKNKGEALKYKIALIATILFTGAVGVSIPLLGRRIPALRPEQIGSSCSSLGFVRAAPPPVAGGEPRCSHGLDQWLQHGGWTSHGSGPHYFKK</sequence>
<keyword evidence="1" id="KW-0812">Transmembrane</keyword>
<organism evidence="3 4">
    <name type="scientific">Carpinus fangiana</name>
    <dbReference type="NCBI Taxonomy" id="176857"/>
    <lineage>
        <taxon>Eukaryota</taxon>
        <taxon>Viridiplantae</taxon>
        <taxon>Streptophyta</taxon>
        <taxon>Embryophyta</taxon>
        <taxon>Tracheophyta</taxon>
        <taxon>Spermatophyta</taxon>
        <taxon>Magnoliopsida</taxon>
        <taxon>eudicotyledons</taxon>
        <taxon>Gunneridae</taxon>
        <taxon>Pentapetalae</taxon>
        <taxon>rosids</taxon>
        <taxon>fabids</taxon>
        <taxon>Fagales</taxon>
        <taxon>Betulaceae</taxon>
        <taxon>Carpinus</taxon>
    </lineage>
</organism>
<dbReference type="EMBL" id="CM017324">
    <property type="protein sequence ID" value="KAE8037614.1"/>
    <property type="molecule type" value="Genomic_DNA"/>
</dbReference>
<name>A0A660KP60_9ROSI</name>
<feature type="transmembrane region" description="Helical" evidence="1">
    <location>
        <begin position="49"/>
        <end position="70"/>
    </location>
</feature>
<keyword evidence="1" id="KW-1133">Transmembrane helix</keyword>
<reference evidence="3 4" key="1">
    <citation type="submission" date="2019-06" db="EMBL/GenBank/DDBJ databases">
        <title>A chromosomal-level reference genome of Carpinus fangiana (Coryloideae, Betulaceae).</title>
        <authorList>
            <person name="Yang X."/>
            <person name="Wang Z."/>
            <person name="Zhang L."/>
            <person name="Hao G."/>
            <person name="Liu J."/>
            <person name="Yang Y."/>
        </authorList>
    </citation>
    <scope>NUCLEOTIDE SEQUENCE [LARGE SCALE GENOMIC DNA]</scope>
    <source>
        <strain evidence="3">Cfa_2016G</strain>
        <tissue evidence="3">Leaf</tissue>
    </source>
</reference>
<dbReference type="AlphaFoldDB" id="A0A660KP60"/>
<dbReference type="Proteomes" id="UP000327013">
    <property type="component" value="Chromosome 4"/>
</dbReference>
<protein>
    <submittedName>
        <fullName evidence="3">Uncharacterized protein</fullName>
    </submittedName>
</protein>
<feature type="chain" id="PRO_5024796088" evidence="2">
    <location>
        <begin position="31"/>
        <end position="131"/>
    </location>
</feature>
<keyword evidence="1" id="KW-0472">Membrane</keyword>
<accession>A0A660KP60</accession>
<evidence type="ECO:0000256" key="2">
    <source>
        <dbReference type="SAM" id="SignalP"/>
    </source>
</evidence>